<evidence type="ECO:0000256" key="1">
    <source>
        <dbReference type="SAM" id="MobiDB-lite"/>
    </source>
</evidence>
<feature type="compositionally biased region" description="Basic residues" evidence="1">
    <location>
        <begin position="1"/>
        <end position="10"/>
    </location>
</feature>
<dbReference type="EMBL" id="QTUA01000001">
    <property type="protein sequence ID" value="REF31817.1"/>
    <property type="molecule type" value="Genomic_DNA"/>
</dbReference>
<reference evidence="3 4" key="1">
    <citation type="submission" date="2018-08" db="EMBL/GenBank/DDBJ databases">
        <title>Sequencing the genomes of 1000 actinobacteria strains.</title>
        <authorList>
            <person name="Klenk H.-P."/>
        </authorList>
    </citation>
    <scope>NUCLEOTIDE SEQUENCE [LARGE SCALE GENOMIC DNA]</scope>
    <source>
        <strain evidence="3 4">DSM 22967</strain>
    </source>
</reference>
<keyword evidence="2" id="KW-0472">Membrane</keyword>
<protein>
    <recommendedName>
        <fullName evidence="5">ATP synthase protein I</fullName>
    </recommendedName>
</protein>
<keyword evidence="2" id="KW-0812">Transmembrane</keyword>
<evidence type="ECO:0000313" key="4">
    <source>
        <dbReference type="Proteomes" id="UP000256253"/>
    </source>
</evidence>
<dbReference type="Proteomes" id="UP000256253">
    <property type="component" value="Unassembled WGS sequence"/>
</dbReference>
<gene>
    <name evidence="3" type="ORF">DFJ65_2899</name>
</gene>
<keyword evidence="4" id="KW-1185">Reference proteome</keyword>
<proteinExistence type="predicted"/>
<organism evidence="3 4">
    <name type="scientific">Calidifontibacter indicus</name>
    <dbReference type="NCBI Taxonomy" id="419650"/>
    <lineage>
        <taxon>Bacteria</taxon>
        <taxon>Bacillati</taxon>
        <taxon>Actinomycetota</taxon>
        <taxon>Actinomycetes</taxon>
        <taxon>Micrococcales</taxon>
        <taxon>Dermacoccaceae</taxon>
        <taxon>Calidifontibacter</taxon>
    </lineage>
</organism>
<dbReference type="AlphaFoldDB" id="A0A3D9UR73"/>
<evidence type="ECO:0000256" key="2">
    <source>
        <dbReference type="SAM" id="Phobius"/>
    </source>
</evidence>
<keyword evidence="2" id="KW-1133">Transmembrane helix</keyword>
<evidence type="ECO:0000313" key="3">
    <source>
        <dbReference type="EMBL" id="REF31817.1"/>
    </source>
</evidence>
<name>A0A3D9UR73_9MICO</name>
<feature type="transmembrane region" description="Helical" evidence="2">
    <location>
        <begin position="31"/>
        <end position="53"/>
    </location>
</feature>
<feature type="transmembrane region" description="Helical" evidence="2">
    <location>
        <begin position="126"/>
        <end position="146"/>
    </location>
</feature>
<dbReference type="RefSeq" id="WP_115923603.1">
    <property type="nucleotide sequence ID" value="NZ_QTUA01000001.1"/>
</dbReference>
<comment type="caution">
    <text evidence="3">The sequence shown here is derived from an EMBL/GenBank/DDBJ whole genome shotgun (WGS) entry which is preliminary data.</text>
</comment>
<feature type="transmembrane region" description="Helical" evidence="2">
    <location>
        <begin position="60"/>
        <end position="81"/>
    </location>
</feature>
<evidence type="ECO:0008006" key="5">
    <source>
        <dbReference type="Google" id="ProtNLM"/>
    </source>
</evidence>
<dbReference type="OrthoDB" id="9971208at2"/>
<feature type="region of interest" description="Disordered" evidence="1">
    <location>
        <begin position="1"/>
        <end position="23"/>
    </location>
</feature>
<feature type="transmembrane region" description="Helical" evidence="2">
    <location>
        <begin position="93"/>
        <end position="114"/>
    </location>
</feature>
<sequence length="162" mass="16828">MKTAHRPLAARRRDVSAPVPGTGRDRTAVPMMFRGGVIAAVATLPIAAVVGLVARGTAGLLGAIAGVGVSALIFLIGYVGIRWVLEQLHPNSALAGALGIYFLQISLLFPALLFLTHVEALDARSVALGALAAAFVWLGGQLWGFLHSRTPLFDVALPGASR</sequence>
<accession>A0A3D9UR73</accession>